<protein>
    <recommendedName>
        <fullName evidence="1">Sulphotransferase Stf0 domain-containing protein</fullName>
    </recommendedName>
</protein>
<dbReference type="EMBL" id="JFKE01000003">
    <property type="protein sequence ID" value="KAJ55921.1"/>
    <property type="molecule type" value="Genomic_DNA"/>
</dbReference>
<evidence type="ECO:0000313" key="2">
    <source>
        <dbReference type="EMBL" id="KAJ55921.1"/>
    </source>
</evidence>
<dbReference type="SUPFAM" id="SSF52540">
    <property type="entry name" value="P-loop containing nucleoside triphosphate hydrolases"/>
    <property type="match status" value="1"/>
</dbReference>
<name>A0A037ZMB3_9RHOB</name>
<dbReference type="Proteomes" id="UP000026249">
    <property type="component" value="Unassembled WGS sequence"/>
</dbReference>
<organism evidence="2 3">
    <name type="scientific">Actibacterium mucosum KCTC 23349</name>
    <dbReference type="NCBI Taxonomy" id="1454373"/>
    <lineage>
        <taxon>Bacteria</taxon>
        <taxon>Pseudomonadati</taxon>
        <taxon>Pseudomonadota</taxon>
        <taxon>Alphaproteobacteria</taxon>
        <taxon>Rhodobacterales</taxon>
        <taxon>Roseobacteraceae</taxon>
        <taxon>Actibacterium</taxon>
    </lineage>
</organism>
<evidence type="ECO:0000259" key="1">
    <source>
        <dbReference type="Pfam" id="PF09037"/>
    </source>
</evidence>
<dbReference type="AlphaFoldDB" id="A0A037ZMB3"/>
<feature type="domain" description="Sulphotransferase Stf0" evidence="1">
    <location>
        <begin position="6"/>
        <end position="242"/>
    </location>
</feature>
<dbReference type="OrthoDB" id="5562925at2"/>
<dbReference type="RefSeq" id="WP_035257983.1">
    <property type="nucleotide sequence ID" value="NZ_JFKE01000003.1"/>
</dbReference>
<dbReference type="InterPro" id="IPR024628">
    <property type="entry name" value="Sulfotransferase_Stf0_dom"/>
</dbReference>
<dbReference type="InterPro" id="IPR015124">
    <property type="entry name" value="Stf0"/>
</dbReference>
<proteinExistence type="predicted"/>
<dbReference type="STRING" id="1454373.ACMU_09135"/>
<dbReference type="InterPro" id="IPR027417">
    <property type="entry name" value="P-loop_NTPase"/>
</dbReference>
<dbReference type="GO" id="GO:0016740">
    <property type="term" value="F:transferase activity"/>
    <property type="evidence" value="ECO:0007669"/>
    <property type="project" value="InterPro"/>
</dbReference>
<dbReference type="Gene3D" id="3.40.50.300">
    <property type="entry name" value="P-loop containing nucleotide triphosphate hydrolases"/>
    <property type="match status" value="1"/>
</dbReference>
<comment type="caution">
    <text evidence="2">The sequence shown here is derived from an EMBL/GenBank/DDBJ whole genome shotgun (WGS) entry which is preliminary data.</text>
</comment>
<sequence>MTKFASYILCTSPRSGSTLLCDLLARSGVAGHPESYFHRPEMASWARGVGLPETAPFADILRAAIGQGRGDAGVFGLRLQSHSRVVFLETLARETAAGACDLDLLQCAFGPTAFIYLNRDDKVAQAVSYLKATQSGLWHRAPDGSEIERTAPPEQPRYDAAFIAKNAAQFADDHAGWNNWFAEQGIEPLRLTYDALSADPIGELRRVLEHIGQNPDAANAVQIGVGKLADQQSRDWIARFKASHPAG</sequence>
<dbReference type="PIRSF" id="PIRSF021497">
    <property type="entry name" value="Sulphotransferase_Stf0"/>
    <property type="match status" value="1"/>
</dbReference>
<reference evidence="2 3" key="1">
    <citation type="submission" date="2014-03" db="EMBL/GenBank/DDBJ databases">
        <title>Draft Genome Sequence of Actibacterium mucosum KCTC 23349, a Marine Alphaproteobacterium with Complex Ionic Requirements Isolated from Mediterranean Seawater at Malvarrosa Beach, Valencia, Spain.</title>
        <authorList>
            <person name="Arahal D.R."/>
            <person name="Shao Z."/>
            <person name="Lai Q."/>
            <person name="Pujalte M.J."/>
        </authorList>
    </citation>
    <scope>NUCLEOTIDE SEQUENCE [LARGE SCALE GENOMIC DNA]</scope>
    <source>
        <strain evidence="2 3">KCTC 23349</strain>
    </source>
</reference>
<keyword evidence="3" id="KW-1185">Reference proteome</keyword>
<accession>A0A037ZMB3</accession>
<dbReference type="Pfam" id="PF09037">
    <property type="entry name" value="Sulphotransf"/>
    <property type="match status" value="1"/>
</dbReference>
<evidence type="ECO:0000313" key="3">
    <source>
        <dbReference type="Proteomes" id="UP000026249"/>
    </source>
</evidence>
<gene>
    <name evidence="2" type="ORF">ACMU_09135</name>
</gene>